<keyword evidence="2" id="KW-0732">Signal</keyword>
<feature type="chain" id="PRO_5045936438" evidence="2">
    <location>
        <begin position="21"/>
        <end position="114"/>
    </location>
</feature>
<dbReference type="RefSeq" id="WP_260748332.1">
    <property type="nucleotide sequence ID" value="NZ_CP092109.1"/>
</dbReference>
<name>A0ABY5ZNA3_9BACT</name>
<evidence type="ECO:0000256" key="1">
    <source>
        <dbReference type="SAM" id="MobiDB-lite"/>
    </source>
</evidence>
<evidence type="ECO:0000313" key="3">
    <source>
        <dbReference type="EMBL" id="UWZ79979.1"/>
    </source>
</evidence>
<organism evidence="3 4">
    <name type="scientific">Geoalkalibacter halelectricus</name>
    <dbReference type="NCBI Taxonomy" id="2847045"/>
    <lineage>
        <taxon>Bacteria</taxon>
        <taxon>Pseudomonadati</taxon>
        <taxon>Thermodesulfobacteriota</taxon>
        <taxon>Desulfuromonadia</taxon>
        <taxon>Desulfuromonadales</taxon>
        <taxon>Geoalkalibacteraceae</taxon>
        <taxon>Geoalkalibacter</taxon>
    </lineage>
</organism>
<feature type="region of interest" description="Disordered" evidence="1">
    <location>
        <begin position="81"/>
        <end position="114"/>
    </location>
</feature>
<reference evidence="3" key="1">
    <citation type="journal article" date="2022" name="Environ. Microbiol.">
        <title>Geoalkalibacter halelectricus SAP #1 sp. nov. possessing extracellular electron transfer and mineral#reducing capabilities from a haloalkaline environment.</title>
        <authorList>
            <person name="Yadav S."/>
            <person name="Singh R."/>
            <person name="Sundharam S.S."/>
            <person name="Chaudhary S."/>
            <person name="Krishnamurthi S."/>
            <person name="Patil S.A."/>
        </authorList>
    </citation>
    <scope>NUCLEOTIDE SEQUENCE</scope>
    <source>
        <strain evidence="3">SAP-1</strain>
    </source>
</reference>
<protein>
    <submittedName>
        <fullName evidence="3">Uncharacterized protein</fullName>
    </submittedName>
</protein>
<keyword evidence="4" id="KW-1185">Reference proteome</keyword>
<evidence type="ECO:0000256" key="2">
    <source>
        <dbReference type="SAM" id="SignalP"/>
    </source>
</evidence>
<dbReference type="EMBL" id="CP092109">
    <property type="protein sequence ID" value="UWZ79979.1"/>
    <property type="molecule type" value="Genomic_DNA"/>
</dbReference>
<evidence type="ECO:0000313" key="4">
    <source>
        <dbReference type="Proteomes" id="UP001060414"/>
    </source>
</evidence>
<proteinExistence type="predicted"/>
<dbReference type="Proteomes" id="UP001060414">
    <property type="component" value="Chromosome"/>
</dbReference>
<gene>
    <name evidence="3" type="ORF">L9S41_00935</name>
</gene>
<feature type="compositionally biased region" description="Low complexity" evidence="1">
    <location>
        <begin position="81"/>
        <end position="91"/>
    </location>
</feature>
<accession>A0ABY5ZNA3</accession>
<feature type="signal peptide" evidence="2">
    <location>
        <begin position="1"/>
        <end position="20"/>
    </location>
</feature>
<sequence>MKGFVFFLACLLLGAAGASAAIVPAQGMSECERKCVELHGPPIEMSAKDPGATYAERRSRVFQGSEQLNACLQACAAGGSAVTPAPEPVEAVVEEESQEESGPPAHAPARGRGR</sequence>